<evidence type="ECO:0000313" key="10">
    <source>
        <dbReference type="EMBL" id="MDC0683026.1"/>
    </source>
</evidence>
<protein>
    <recommendedName>
        <fullName evidence="12">Feruloyl esterase</fullName>
    </recommendedName>
</protein>
<keyword evidence="5" id="KW-0732">Signal</keyword>
<dbReference type="PANTHER" id="PTHR38050">
    <property type="match status" value="1"/>
</dbReference>
<proteinExistence type="inferred from homology"/>
<evidence type="ECO:0000256" key="6">
    <source>
        <dbReference type="ARBA" id="ARBA00022801"/>
    </source>
</evidence>
<evidence type="ECO:0000256" key="8">
    <source>
        <dbReference type="ARBA" id="ARBA00023326"/>
    </source>
</evidence>
<evidence type="ECO:0000256" key="9">
    <source>
        <dbReference type="ARBA" id="ARBA00025250"/>
    </source>
</evidence>
<sequence>MAVAIGMNRDTDKPYYGLLELSENSAIFVAPDGLDKGWANTNGRDVAFTDAFLEQVQNDLCIDTTRIFATGFSYGAGMSYAVACARPTVFRGGAVYAAALLSGCQGGTTPVAYFGAHGINDATLNYSGGENLRNKFVTLNRCVSQNPPRAPRGGHICTSFDGCMPEFPVRWCSYDGGHNPTHKDSGTRESWVPEEAWNFIAQF</sequence>
<keyword evidence="11" id="KW-1185">Reference proteome</keyword>
<comment type="subcellular location">
    <subcellularLocation>
        <location evidence="1">Secreted</location>
    </subcellularLocation>
</comment>
<dbReference type="SUPFAM" id="SSF53474">
    <property type="entry name" value="alpha/beta-Hydrolases"/>
    <property type="match status" value="1"/>
</dbReference>
<keyword evidence="6" id="KW-0378">Hydrolase</keyword>
<keyword evidence="8" id="KW-0624">Polysaccharide degradation</keyword>
<organism evidence="10 11">
    <name type="scientific">Sorangium atrum</name>
    <dbReference type="NCBI Taxonomy" id="2995308"/>
    <lineage>
        <taxon>Bacteria</taxon>
        <taxon>Pseudomonadati</taxon>
        <taxon>Myxococcota</taxon>
        <taxon>Polyangia</taxon>
        <taxon>Polyangiales</taxon>
        <taxon>Polyangiaceae</taxon>
        <taxon>Sorangium</taxon>
    </lineage>
</organism>
<accession>A0ABT5C9A8</accession>
<evidence type="ECO:0000256" key="1">
    <source>
        <dbReference type="ARBA" id="ARBA00004613"/>
    </source>
</evidence>
<keyword evidence="3" id="KW-0964">Secreted</keyword>
<evidence type="ECO:0008006" key="12">
    <source>
        <dbReference type="Google" id="ProtNLM"/>
    </source>
</evidence>
<evidence type="ECO:0000256" key="2">
    <source>
        <dbReference type="ARBA" id="ARBA00010278"/>
    </source>
</evidence>
<evidence type="ECO:0000256" key="7">
    <source>
        <dbReference type="ARBA" id="ARBA00023277"/>
    </source>
</evidence>
<keyword evidence="7" id="KW-0119">Carbohydrate metabolism</keyword>
<dbReference type="PANTHER" id="PTHR38050:SF1">
    <property type="entry name" value="FERULOYL ESTERASE C"/>
    <property type="match status" value="1"/>
</dbReference>
<evidence type="ECO:0000256" key="3">
    <source>
        <dbReference type="ARBA" id="ARBA00022525"/>
    </source>
</evidence>
<dbReference type="RefSeq" id="WP_272101176.1">
    <property type="nucleotide sequence ID" value="NZ_JAQNDK010000004.1"/>
</dbReference>
<evidence type="ECO:0000256" key="4">
    <source>
        <dbReference type="ARBA" id="ARBA00022651"/>
    </source>
</evidence>
<dbReference type="Proteomes" id="UP001217485">
    <property type="component" value="Unassembled WGS sequence"/>
</dbReference>
<dbReference type="InterPro" id="IPR029058">
    <property type="entry name" value="AB_hydrolase_fold"/>
</dbReference>
<dbReference type="InterPro" id="IPR043595">
    <property type="entry name" value="FaeB/C/D"/>
</dbReference>
<reference evidence="10 11" key="1">
    <citation type="submission" date="2023-01" db="EMBL/GenBank/DDBJ databases">
        <title>Minimal conservation of predation-associated metabolite biosynthetic gene clusters underscores biosynthetic potential of Myxococcota including descriptions for ten novel species: Archangium lansinium sp. nov., Myxococcus landrumus sp. nov., Nannocystis bai.</title>
        <authorList>
            <person name="Ahearne A."/>
            <person name="Stevens C."/>
            <person name="Dowd S."/>
        </authorList>
    </citation>
    <scope>NUCLEOTIDE SEQUENCE [LARGE SCALE GENOMIC DNA]</scope>
    <source>
        <strain evidence="10 11">WIWO2</strain>
    </source>
</reference>
<evidence type="ECO:0000256" key="5">
    <source>
        <dbReference type="ARBA" id="ARBA00022729"/>
    </source>
</evidence>
<evidence type="ECO:0000313" key="11">
    <source>
        <dbReference type="Proteomes" id="UP001217485"/>
    </source>
</evidence>
<comment type="function">
    <text evidence="9">Involved in degradation of plant cell walls. Hydrolyzes the feruloyl-arabinose ester bond in arabinoxylans, and the feruloyl-galactose ester bond in pectin. Active against paranitrophenyl-acetate, methyl ferulate and wheat arabinoxylan.</text>
</comment>
<dbReference type="Gene3D" id="3.40.50.1820">
    <property type="entry name" value="alpha/beta hydrolase"/>
    <property type="match status" value="1"/>
</dbReference>
<name>A0ABT5C9A8_9BACT</name>
<comment type="similarity">
    <text evidence="2">Belongs to the faeC family.</text>
</comment>
<keyword evidence="4" id="KW-0858">Xylan degradation</keyword>
<comment type="caution">
    <text evidence="10">The sequence shown here is derived from an EMBL/GenBank/DDBJ whole genome shotgun (WGS) entry which is preliminary data.</text>
</comment>
<gene>
    <name evidence="10" type="ORF">POL72_35185</name>
</gene>
<dbReference type="EMBL" id="JAQNDK010000004">
    <property type="protein sequence ID" value="MDC0683026.1"/>
    <property type="molecule type" value="Genomic_DNA"/>
</dbReference>